<dbReference type="PANTHER" id="PTHR11994">
    <property type="entry name" value="60S RIBOSOMAL PROTEIN L11-RELATED"/>
    <property type="match status" value="1"/>
</dbReference>
<evidence type="ECO:0000256" key="3">
    <source>
        <dbReference type="ARBA" id="ARBA00023274"/>
    </source>
</evidence>
<comment type="similarity">
    <text evidence="1 5 6">Belongs to the universal ribosomal protein uL5 family.</text>
</comment>
<dbReference type="Pfam" id="PF00673">
    <property type="entry name" value="Ribosomal_L5_C"/>
    <property type="match status" value="1"/>
</dbReference>
<comment type="caution">
    <text evidence="9">The sequence shown here is derived from an EMBL/GenBank/DDBJ whole genome shotgun (WGS) entry which is preliminary data.</text>
</comment>
<dbReference type="PIRSF" id="PIRSF002161">
    <property type="entry name" value="Ribosomal_L5"/>
    <property type="match status" value="1"/>
</dbReference>
<sequence length="183" mass="20402">MDLKARYQNEIREKLKDDLKLDNVMAVPKVSKIVLNVGAKEGMTDKKVLEAISDQLATIAGQKPVVRLAKKSIAAFKLREGQPVGVSVTLRGKRMYDFLEKLIAIVFPRVRDFRGISEKSFDGSGNYSLGFREQIVFPEIDYGKIDKIRGLEVTIATTAVDDLQGKALLKALGMPFEKERLSS</sequence>
<dbReference type="InterPro" id="IPR022803">
    <property type="entry name" value="Ribosomal_uL5_dom_sf"/>
</dbReference>
<dbReference type="GO" id="GO:0006412">
    <property type="term" value="P:translation"/>
    <property type="evidence" value="ECO:0007669"/>
    <property type="project" value="UniProtKB-UniRule"/>
</dbReference>
<comment type="subunit">
    <text evidence="5">Part of the 50S ribosomal subunit; part of the 5S rRNA/L5/L18/L25 subcomplex. Contacts the 5S rRNA and the P site tRNA. Forms a bridge to the 30S subunit in the 70S ribosome.</text>
</comment>
<dbReference type="InterPro" id="IPR002132">
    <property type="entry name" value="Ribosomal_uL5"/>
</dbReference>
<evidence type="ECO:0000256" key="4">
    <source>
        <dbReference type="ARBA" id="ARBA00035245"/>
    </source>
</evidence>
<dbReference type="InterPro" id="IPR031310">
    <property type="entry name" value="Ribosomal_uL5_N"/>
</dbReference>
<gene>
    <name evidence="5" type="primary">rplE</name>
    <name evidence="9" type="ORF">A2721_03340</name>
</gene>
<dbReference type="Proteomes" id="UP000177871">
    <property type="component" value="Unassembled WGS sequence"/>
</dbReference>
<proteinExistence type="inferred from homology"/>
<dbReference type="AlphaFoldDB" id="A0A1F6A2I6"/>
<dbReference type="GO" id="GO:0005840">
    <property type="term" value="C:ribosome"/>
    <property type="evidence" value="ECO:0007669"/>
    <property type="project" value="UniProtKB-KW"/>
</dbReference>
<keyword evidence="5" id="KW-0694">RNA-binding</keyword>
<dbReference type="GO" id="GO:0003735">
    <property type="term" value="F:structural constituent of ribosome"/>
    <property type="evidence" value="ECO:0007669"/>
    <property type="project" value="InterPro"/>
</dbReference>
<comment type="function">
    <text evidence="5">This is 1 of the proteins that bind and probably mediate the attachment of the 5S RNA into the large ribosomal subunit, where it forms part of the central protuberance. In the 70S ribosome it contacts protein S13 of the 30S subunit (bridge B1b), connecting the 2 subunits; this bridge is implicated in subunit movement. Contacts the P site tRNA; the 5S rRNA and some of its associated proteins might help stabilize positioning of ribosome-bound tRNAs.</text>
</comment>
<keyword evidence="5" id="KW-0820">tRNA-binding</keyword>
<dbReference type="Pfam" id="PF00281">
    <property type="entry name" value="Ribosomal_L5"/>
    <property type="match status" value="1"/>
</dbReference>
<keyword evidence="3 5" id="KW-0687">Ribonucleoprotein</keyword>
<evidence type="ECO:0000256" key="5">
    <source>
        <dbReference type="HAMAP-Rule" id="MF_01333"/>
    </source>
</evidence>
<dbReference type="InterPro" id="IPR031309">
    <property type="entry name" value="Ribosomal_uL5_C"/>
</dbReference>
<dbReference type="STRING" id="1798381.A2721_03340"/>
<dbReference type="InterPro" id="IPR020930">
    <property type="entry name" value="Ribosomal_uL5_bac-type"/>
</dbReference>
<dbReference type="HAMAP" id="MF_01333_B">
    <property type="entry name" value="Ribosomal_uL5_B"/>
    <property type="match status" value="1"/>
</dbReference>
<organism evidence="9 10">
    <name type="scientific">Candidatus Gottesmanbacteria bacterium RIFCSPHIGHO2_01_FULL_47_48</name>
    <dbReference type="NCBI Taxonomy" id="1798381"/>
    <lineage>
        <taxon>Bacteria</taxon>
        <taxon>Candidatus Gottesmaniibacteriota</taxon>
    </lineage>
</organism>
<evidence type="ECO:0000256" key="6">
    <source>
        <dbReference type="RuleBase" id="RU003930"/>
    </source>
</evidence>
<evidence type="ECO:0000256" key="1">
    <source>
        <dbReference type="ARBA" id="ARBA00008553"/>
    </source>
</evidence>
<name>A0A1F6A2I6_9BACT</name>
<accession>A0A1F6A2I6</accession>
<reference evidence="9 10" key="1">
    <citation type="journal article" date="2016" name="Nat. Commun.">
        <title>Thousands of microbial genomes shed light on interconnected biogeochemical processes in an aquifer system.</title>
        <authorList>
            <person name="Anantharaman K."/>
            <person name="Brown C.T."/>
            <person name="Hug L.A."/>
            <person name="Sharon I."/>
            <person name="Castelle C.J."/>
            <person name="Probst A.J."/>
            <person name="Thomas B.C."/>
            <person name="Singh A."/>
            <person name="Wilkins M.J."/>
            <person name="Karaoz U."/>
            <person name="Brodie E.L."/>
            <person name="Williams K.H."/>
            <person name="Hubbard S.S."/>
            <person name="Banfield J.F."/>
        </authorList>
    </citation>
    <scope>NUCLEOTIDE SEQUENCE [LARGE SCALE GENOMIC DNA]</scope>
</reference>
<keyword evidence="2 5" id="KW-0689">Ribosomal protein</keyword>
<dbReference type="EMBL" id="MFJK01000013">
    <property type="protein sequence ID" value="OGG18869.1"/>
    <property type="molecule type" value="Genomic_DNA"/>
</dbReference>
<feature type="domain" description="Large ribosomal subunit protein uL5 C-terminal" evidence="8">
    <location>
        <begin position="83"/>
        <end position="176"/>
    </location>
</feature>
<dbReference type="GO" id="GO:1990904">
    <property type="term" value="C:ribonucleoprotein complex"/>
    <property type="evidence" value="ECO:0007669"/>
    <property type="project" value="UniProtKB-KW"/>
</dbReference>
<feature type="domain" description="Large ribosomal subunit protein uL5 N-terminal" evidence="7">
    <location>
        <begin position="23"/>
        <end position="79"/>
    </location>
</feature>
<evidence type="ECO:0000313" key="10">
    <source>
        <dbReference type="Proteomes" id="UP000177871"/>
    </source>
</evidence>
<protein>
    <recommendedName>
        <fullName evidence="4 5">Large ribosomal subunit protein uL5</fullName>
    </recommendedName>
</protein>
<evidence type="ECO:0000313" key="9">
    <source>
        <dbReference type="EMBL" id="OGG18869.1"/>
    </source>
</evidence>
<evidence type="ECO:0000259" key="8">
    <source>
        <dbReference type="Pfam" id="PF00673"/>
    </source>
</evidence>
<dbReference type="SUPFAM" id="SSF55282">
    <property type="entry name" value="RL5-like"/>
    <property type="match status" value="1"/>
</dbReference>
<dbReference type="NCBIfam" id="NF000585">
    <property type="entry name" value="PRK00010.1"/>
    <property type="match status" value="1"/>
</dbReference>
<dbReference type="FunFam" id="3.30.1440.10:FF:000001">
    <property type="entry name" value="50S ribosomal protein L5"/>
    <property type="match status" value="1"/>
</dbReference>
<evidence type="ECO:0000256" key="2">
    <source>
        <dbReference type="ARBA" id="ARBA00022980"/>
    </source>
</evidence>
<evidence type="ECO:0000259" key="7">
    <source>
        <dbReference type="Pfam" id="PF00281"/>
    </source>
</evidence>
<dbReference type="Gene3D" id="3.30.1440.10">
    <property type="match status" value="1"/>
</dbReference>
<dbReference type="GO" id="GO:0019843">
    <property type="term" value="F:rRNA binding"/>
    <property type="evidence" value="ECO:0007669"/>
    <property type="project" value="UniProtKB-UniRule"/>
</dbReference>
<keyword evidence="5" id="KW-0699">rRNA-binding</keyword>
<dbReference type="GO" id="GO:0000049">
    <property type="term" value="F:tRNA binding"/>
    <property type="evidence" value="ECO:0007669"/>
    <property type="project" value="UniProtKB-UniRule"/>
</dbReference>